<evidence type="ECO:0000313" key="17">
    <source>
        <dbReference type="Proteomes" id="UP000291469"/>
    </source>
</evidence>
<dbReference type="PANTHER" id="PTHR43373:SF1">
    <property type="entry name" value="NA(+)_H(+) ANTIPORTER SUBUNIT A"/>
    <property type="match status" value="1"/>
</dbReference>
<dbReference type="Pfam" id="PF20501">
    <property type="entry name" value="MbhE"/>
    <property type="match status" value="1"/>
</dbReference>
<evidence type="ECO:0000256" key="2">
    <source>
        <dbReference type="ARBA" id="ARBA00022448"/>
    </source>
</evidence>
<keyword evidence="4" id="KW-1003">Cell membrane</keyword>
<evidence type="ECO:0000256" key="8">
    <source>
        <dbReference type="ARBA" id="ARBA00023136"/>
    </source>
</evidence>
<proteinExistence type="predicted"/>
<feature type="transmembrane region" description="Helical" evidence="11">
    <location>
        <begin position="558"/>
        <end position="582"/>
    </location>
</feature>
<feature type="domain" description="MrpA C-terminal/MbhE" evidence="15">
    <location>
        <begin position="680"/>
        <end position="754"/>
    </location>
</feature>
<organism evidence="16 17">
    <name type="scientific">Egibacter rhizosphaerae</name>
    <dbReference type="NCBI Taxonomy" id="1670831"/>
    <lineage>
        <taxon>Bacteria</taxon>
        <taxon>Bacillati</taxon>
        <taxon>Actinomycetota</taxon>
        <taxon>Nitriliruptoria</taxon>
        <taxon>Egibacterales</taxon>
        <taxon>Egibacteraceae</taxon>
        <taxon>Egibacter</taxon>
    </lineage>
</organism>
<feature type="transmembrane region" description="Helical" evidence="11">
    <location>
        <begin position="296"/>
        <end position="319"/>
    </location>
</feature>
<sequence length="794" mass="82132">MILVGVLAATFLAAAIAKPLATAMGRDAGWLLAGVLAVFTVLVATEVPGVVAGEPVTGELAWIPSADLTLALRMDGLGLLFSLIVLGIGALVLAYSARYFGTDRAKAGRFLALLTFFAASMLGLVLADDLIALFVFWEFTSVSSFFLIGGKGEGAQGATRAFLVTAVGGLALLAGFVLLGLAADTFVLSEILRSPEAVLAAPTMPAIVVLILLGAFTKSAQFPFHFWLPGAMVAPTPVSTYLHAATMVKAGIYLLFRLTPVFGGEPVWQVPLVLFGLGTALLGAVVATKANDLKRLLAYGTVSQLGFLTGLIGIGTPLALGAAGVHLFAHALYKATLFMSVGIVDHETGTRDLRELGGLRADMPRTALAGGLAAVSMAGLPPLLGFVSKEEAFAAFVESPGAAWLAPTSATLAVAASVFTFAYSARYYWRTFEGPLRTHAHAPPLSFEAAPLLLGVAGLALGLVVPLLSPYANVVGLDTTGESPEFGLSLWHGLTLPLLMSAIVVGGGIALFLTRERVERLQGRVRLPIDGEGTFDRLYDQSIALGKRIGAPAASSSIAVHVAPVLVVLAVGGTAVALAADLTTAQPPAPHEPLDWGIVALLVLSIAGMAQAKSRVGAVAMLGLTGFLIAAWFVQIGAPDLALTQLLVETLTVALVVLVFRRLPPDFLRVRRPRVAGAGVIAAVVGALAFAGTYLLTGRRGESDPAAYYLAEAEEVTGGSNVVNTILVDFRALDTLGEVGVLAIAAAGMYALVRLVPDGRARAQPGEEPRDVDPYSGAAPGDDGDADEGEEVTR</sequence>
<feature type="compositionally biased region" description="Basic and acidic residues" evidence="10">
    <location>
        <begin position="761"/>
        <end position="773"/>
    </location>
</feature>
<reference evidence="16 17" key="1">
    <citation type="submission" date="2019-01" db="EMBL/GenBank/DDBJ databases">
        <title>Egibacter rhizosphaerae EGI 80759T.</title>
        <authorList>
            <person name="Chen D.-D."/>
            <person name="Tian Y."/>
            <person name="Jiao J.-Y."/>
            <person name="Zhang X.-T."/>
            <person name="Zhang Y.-G."/>
            <person name="Zhang Y."/>
            <person name="Xiao M."/>
            <person name="Shu W.-S."/>
            <person name="Li W.-J."/>
        </authorList>
    </citation>
    <scope>NUCLEOTIDE SEQUENCE [LARGE SCALE GENOMIC DNA]</scope>
    <source>
        <strain evidence="16 17">EGI 80759</strain>
    </source>
</reference>
<feature type="transmembrane region" description="Helical" evidence="11">
    <location>
        <begin position="107"/>
        <end position="125"/>
    </location>
</feature>
<dbReference type="RefSeq" id="WP_131154512.1">
    <property type="nucleotide sequence ID" value="NZ_CP036402.1"/>
</dbReference>
<feature type="domain" description="NADH-Ubiquinone oxidoreductase (complex I) chain 5 N-terminal" evidence="13">
    <location>
        <begin position="62"/>
        <end position="105"/>
    </location>
</feature>
<keyword evidence="2" id="KW-0813">Transport</keyword>
<dbReference type="GO" id="GO:0006811">
    <property type="term" value="P:monoatomic ion transport"/>
    <property type="evidence" value="ECO:0007669"/>
    <property type="project" value="UniProtKB-KW"/>
</dbReference>
<evidence type="ECO:0000256" key="9">
    <source>
        <dbReference type="RuleBase" id="RU000320"/>
    </source>
</evidence>
<dbReference type="InterPro" id="IPR046806">
    <property type="entry name" value="MrpA_C/MbhE"/>
</dbReference>
<dbReference type="InterPro" id="IPR001516">
    <property type="entry name" value="Proton_antipo_N"/>
</dbReference>
<evidence type="ECO:0000259" key="15">
    <source>
        <dbReference type="Pfam" id="PF20501"/>
    </source>
</evidence>
<comment type="subcellular location">
    <subcellularLocation>
        <location evidence="1">Cell membrane</location>
        <topology evidence="1">Multi-pass membrane protein</topology>
    </subcellularLocation>
    <subcellularLocation>
        <location evidence="9">Membrane</location>
        <topology evidence="9">Multi-pass membrane protein</topology>
    </subcellularLocation>
</comment>
<dbReference type="InterPro" id="IPR001750">
    <property type="entry name" value="ND/Mrp_TM"/>
</dbReference>
<feature type="region of interest" description="Disordered" evidence="10">
    <location>
        <begin position="761"/>
        <end position="794"/>
    </location>
</feature>
<evidence type="ECO:0000256" key="5">
    <source>
        <dbReference type="ARBA" id="ARBA00022692"/>
    </source>
</evidence>
<dbReference type="GO" id="GO:0005886">
    <property type="term" value="C:plasma membrane"/>
    <property type="evidence" value="ECO:0007669"/>
    <property type="project" value="UniProtKB-SubCell"/>
</dbReference>
<feature type="transmembrane region" description="Helical" evidence="11">
    <location>
        <begin position="739"/>
        <end position="756"/>
    </location>
</feature>
<protein>
    <submittedName>
        <fullName evidence="16">DUF4040 domain-containing protein</fullName>
    </submittedName>
</protein>
<name>A0A411YE71_9ACTN</name>
<keyword evidence="8 11" id="KW-0472">Membrane</keyword>
<dbReference type="AlphaFoldDB" id="A0A411YE71"/>
<keyword evidence="7" id="KW-0406">Ion transport</keyword>
<accession>A0A411YE71</accession>
<dbReference type="Proteomes" id="UP000291469">
    <property type="component" value="Chromosome"/>
</dbReference>
<evidence type="ECO:0000256" key="3">
    <source>
        <dbReference type="ARBA" id="ARBA00022449"/>
    </source>
</evidence>
<dbReference type="EMBL" id="CP036402">
    <property type="protein sequence ID" value="QBI19515.1"/>
    <property type="molecule type" value="Genomic_DNA"/>
</dbReference>
<evidence type="ECO:0000313" key="16">
    <source>
        <dbReference type="EMBL" id="QBI19515.1"/>
    </source>
</evidence>
<dbReference type="Pfam" id="PF13244">
    <property type="entry name" value="MbhD"/>
    <property type="match status" value="1"/>
</dbReference>
<feature type="transmembrane region" description="Helical" evidence="11">
    <location>
        <begin position="197"/>
        <end position="217"/>
    </location>
</feature>
<evidence type="ECO:0000256" key="11">
    <source>
        <dbReference type="SAM" id="Phobius"/>
    </source>
</evidence>
<feature type="transmembrane region" description="Helical" evidence="11">
    <location>
        <begin position="131"/>
        <end position="149"/>
    </location>
</feature>
<keyword evidence="6 11" id="KW-1133">Transmembrane helix</keyword>
<keyword evidence="17" id="KW-1185">Reference proteome</keyword>
<dbReference type="KEGG" id="erz:ER308_08100"/>
<evidence type="ECO:0000256" key="7">
    <source>
        <dbReference type="ARBA" id="ARBA00023065"/>
    </source>
</evidence>
<dbReference type="GO" id="GO:0015297">
    <property type="term" value="F:antiporter activity"/>
    <property type="evidence" value="ECO:0007669"/>
    <property type="project" value="UniProtKB-KW"/>
</dbReference>
<dbReference type="PANTHER" id="PTHR43373">
    <property type="entry name" value="NA(+)/H(+) ANTIPORTER SUBUNIT"/>
    <property type="match status" value="1"/>
</dbReference>
<feature type="transmembrane region" description="Helical" evidence="11">
    <location>
        <begin position="594"/>
        <end position="610"/>
    </location>
</feature>
<feature type="transmembrane region" description="Helical" evidence="11">
    <location>
        <begin position="489"/>
        <end position="514"/>
    </location>
</feature>
<feature type="transmembrane region" description="Helical" evidence="11">
    <location>
        <begin position="617"/>
        <end position="636"/>
    </location>
</feature>
<feature type="transmembrane region" description="Helical" evidence="11">
    <location>
        <begin position="675"/>
        <end position="696"/>
    </location>
</feature>
<evidence type="ECO:0000256" key="6">
    <source>
        <dbReference type="ARBA" id="ARBA00022989"/>
    </source>
</evidence>
<feature type="transmembrane region" description="Helical" evidence="11">
    <location>
        <begin position="325"/>
        <end position="344"/>
    </location>
</feature>
<feature type="domain" description="NADH:quinone oxidoreductase/Mrp antiporter transmembrane" evidence="12">
    <location>
        <begin position="127"/>
        <end position="399"/>
    </location>
</feature>
<feature type="transmembrane region" description="Helical" evidence="11">
    <location>
        <begin position="404"/>
        <end position="429"/>
    </location>
</feature>
<keyword evidence="3" id="KW-0050">Antiport</keyword>
<evidence type="ECO:0000259" key="13">
    <source>
        <dbReference type="Pfam" id="PF00662"/>
    </source>
</evidence>
<evidence type="ECO:0000259" key="12">
    <source>
        <dbReference type="Pfam" id="PF00361"/>
    </source>
</evidence>
<dbReference type="InterPro" id="IPR050616">
    <property type="entry name" value="CPA3_Na-H_Antiporter_A"/>
</dbReference>
<feature type="transmembrane region" description="Helical" evidence="11">
    <location>
        <begin position="365"/>
        <end position="384"/>
    </location>
</feature>
<dbReference type="PRINTS" id="PR01434">
    <property type="entry name" value="NADHDHGNASE5"/>
</dbReference>
<dbReference type="Pfam" id="PF00361">
    <property type="entry name" value="Proton_antipo_M"/>
    <property type="match status" value="1"/>
</dbReference>
<dbReference type="OrthoDB" id="9811798at2"/>
<evidence type="ECO:0000259" key="14">
    <source>
        <dbReference type="Pfam" id="PF13244"/>
    </source>
</evidence>
<feature type="domain" description="MrpA C-terminal/MbhD" evidence="14">
    <location>
        <begin position="600"/>
        <end position="664"/>
    </location>
</feature>
<dbReference type="Pfam" id="PF00662">
    <property type="entry name" value="Proton_antipo_N"/>
    <property type="match status" value="1"/>
</dbReference>
<feature type="transmembrane region" description="Helical" evidence="11">
    <location>
        <begin position="161"/>
        <end position="182"/>
    </location>
</feature>
<keyword evidence="5 9" id="KW-0812">Transmembrane</keyword>
<feature type="transmembrane region" description="Helical" evidence="11">
    <location>
        <begin position="642"/>
        <end position="663"/>
    </location>
</feature>
<feature type="compositionally biased region" description="Acidic residues" evidence="10">
    <location>
        <begin position="782"/>
        <end position="794"/>
    </location>
</feature>
<feature type="transmembrane region" description="Helical" evidence="11">
    <location>
        <begin position="450"/>
        <end position="469"/>
    </location>
</feature>
<evidence type="ECO:0000256" key="10">
    <source>
        <dbReference type="SAM" id="MobiDB-lite"/>
    </source>
</evidence>
<gene>
    <name evidence="16" type="ORF">ER308_08100</name>
</gene>
<feature type="transmembrane region" description="Helical" evidence="11">
    <location>
        <begin position="77"/>
        <end position="95"/>
    </location>
</feature>
<dbReference type="InterPro" id="IPR025383">
    <property type="entry name" value="MrpA_C/MbhD"/>
</dbReference>
<feature type="transmembrane region" description="Helical" evidence="11">
    <location>
        <begin position="268"/>
        <end position="287"/>
    </location>
</feature>
<evidence type="ECO:0000256" key="1">
    <source>
        <dbReference type="ARBA" id="ARBA00004651"/>
    </source>
</evidence>
<evidence type="ECO:0000256" key="4">
    <source>
        <dbReference type="ARBA" id="ARBA00022475"/>
    </source>
</evidence>